<feature type="compositionally biased region" description="Basic and acidic residues" evidence="1">
    <location>
        <begin position="512"/>
        <end position="525"/>
    </location>
</feature>
<dbReference type="InterPro" id="IPR001763">
    <property type="entry name" value="Rhodanese-like_dom"/>
</dbReference>
<dbReference type="CDD" id="cd00158">
    <property type="entry name" value="RHOD"/>
    <property type="match status" value="1"/>
</dbReference>
<dbReference type="PANTHER" id="PTHR23011">
    <property type="entry name" value="CYCLIC NUCLEOTIDE-BINDING DOMAIN CONTAINING PROTEIN"/>
    <property type="match status" value="1"/>
</dbReference>
<dbReference type="PROSITE" id="PS50206">
    <property type="entry name" value="RHODANESE_3"/>
    <property type="match status" value="1"/>
</dbReference>
<dbReference type="Pfam" id="PF00027">
    <property type="entry name" value="cNMP_binding"/>
    <property type="match status" value="1"/>
</dbReference>
<evidence type="ECO:0000259" key="2">
    <source>
        <dbReference type="PROSITE" id="PS50042"/>
    </source>
</evidence>
<feature type="domain" description="Cyclic nucleotide-binding" evidence="2">
    <location>
        <begin position="14"/>
        <end position="105"/>
    </location>
</feature>
<name>A0A3B1AB73_9ZZZZ</name>
<reference evidence="4" key="1">
    <citation type="submission" date="2018-06" db="EMBL/GenBank/DDBJ databases">
        <authorList>
            <person name="Zhirakovskaya E."/>
        </authorList>
    </citation>
    <scope>NUCLEOTIDE SEQUENCE</scope>
</reference>
<dbReference type="Gene3D" id="3.40.250.10">
    <property type="entry name" value="Rhodanese-like domain"/>
    <property type="match status" value="1"/>
</dbReference>
<dbReference type="CDD" id="cd00038">
    <property type="entry name" value="CAP_ED"/>
    <property type="match status" value="2"/>
</dbReference>
<feature type="domain" description="Rhodanese" evidence="3">
    <location>
        <begin position="268"/>
        <end position="355"/>
    </location>
</feature>
<dbReference type="SMART" id="SM00450">
    <property type="entry name" value="RHOD"/>
    <property type="match status" value="1"/>
</dbReference>
<feature type="region of interest" description="Disordered" evidence="1">
    <location>
        <begin position="464"/>
        <end position="535"/>
    </location>
</feature>
<evidence type="ECO:0000256" key="1">
    <source>
        <dbReference type="SAM" id="MobiDB-lite"/>
    </source>
</evidence>
<dbReference type="InterPro" id="IPR036873">
    <property type="entry name" value="Rhodanese-like_dom_sf"/>
</dbReference>
<dbReference type="SUPFAM" id="SSF52821">
    <property type="entry name" value="Rhodanese/Cell cycle control phosphatase"/>
    <property type="match status" value="1"/>
</dbReference>
<feature type="domain" description="Cyclic nucleotide-binding" evidence="2">
    <location>
        <begin position="147"/>
        <end position="251"/>
    </location>
</feature>
<dbReference type="Gene3D" id="2.60.120.10">
    <property type="entry name" value="Jelly Rolls"/>
    <property type="match status" value="2"/>
</dbReference>
<gene>
    <name evidence="4" type="ORF">MNBD_GAMMA22-1239</name>
</gene>
<dbReference type="SMART" id="SM00100">
    <property type="entry name" value="cNMP"/>
    <property type="match status" value="2"/>
</dbReference>
<dbReference type="InterPro" id="IPR018490">
    <property type="entry name" value="cNMP-bd_dom_sf"/>
</dbReference>
<evidence type="ECO:0008006" key="5">
    <source>
        <dbReference type="Google" id="ProtNLM"/>
    </source>
</evidence>
<dbReference type="PROSITE" id="PS50042">
    <property type="entry name" value="CNMP_BINDING_3"/>
    <property type="match status" value="2"/>
</dbReference>
<accession>A0A3B1AB73</accession>
<dbReference type="EMBL" id="UOFS01000030">
    <property type="protein sequence ID" value="VAW96877.1"/>
    <property type="molecule type" value="Genomic_DNA"/>
</dbReference>
<evidence type="ECO:0000259" key="3">
    <source>
        <dbReference type="PROSITE" id="PS50206"/>
    </source>
</evidence>
<dbReference type="Pfam" id="PF00581">
    <property type="entry name" value="Rhodanese"/>
    <property type="match status" value="1"/>
</dbReference>
<dbReference type="SUPFAM" id="SSF51206">
    <property type="entry name" value="cAMP-binding domain-like"/>
    <property type="match status" value="2"/>
</dbReference>
<dbReference type="InterPro" id="IPR000595">
    <property type="entry name" value="cNMP-bd_dom"/>
</dbReference>
<sequence length="1207" mass="136709">MKKIDKKILKNLNSFKDLSADKINEIVNKAKIEELPATRVLFRQGDHDKRTYFLLAGQIELSTPGKSRATVLKAKTSAANSAIEQILPRVSTARTKTAATLLSIDTDLLDILTADESFASTYEVTELDVTETDDASDWMLRFLQSKAFLNLPTENIQNLLMKMTEVEYKKGDVVVKQGSQDDYYYIIKSGKCDVSRRPAPKVKDVKLAILTVGDGFGEEALITSGKRNASVTMNEDGVLMRLTKEDFNSILVQPLLEFIDQETASKLIQSGARLIDVRGKDEFKSDSIEGAMNIPLSMLRNRATSLNPSRKYVVYCDSGSRSSAAAFLMCQLGFQCSVIESGMASSDKLLRPKASDLPATKTNITQASATSETESHSAEILTTSLDKPSHVNITKTTPQTKPAPIKLSTEIENLKIPTLNDDEIDKIKSKAEQEFSKKLELERKAALQKAEKIEKNFQAKLEQERKKAAQAESQSKKAAQAEKEFQEKLKREREKSAQVENQSKKSAQAEKALQEKFERERKKSAQAEGEISKAQSEIERIKKEALSIREHSQLELERYKKEIENERKRVENELKKSKKDSIKRLKTEKKILAKQEKAEAEVQEAKQQISSIKSDAEKEIETLRAELLQRKKEQQNLEHKRLEAEEKSIRANKLLDKAKKEASNEINDIRSKVLQEKTELENAIKQHRQETEQQLQQNTEVASKAQQEAEKAVLQLRAELEEKNSQNVKLEEKERKAKELADKLSIEAEEARLTAEMEAAHFRAEAETIREQAKSEANKLKVEVESSRRIMEEQAKIAQAEAEQARLIRQQAQEEKRLAKQDKATQLAKDDAADARKKIEIEVEQARQLARETVLARNAKAEAEAFEQARLETEQLAKRNAEEANKRAEQRAIQLEKEYAEEQERQLAQLRAQERANANARKTKEIAKQRAALIAAKLKKKAEPTLDTELQTDINSDISLAKSSVREEEGRIILEGEHDIFIFQRPEQEKIIFEEHDDHDDNIPLLETMDSFPELDEIADVDTDLDDDLFDFEESSNTNKNIFTEETNIITPAAFTEDKKAPVDNQTNSWVKETPANKQAKFNPTDSVALTSNTFLQSNTKPSAQQQAPYKRVPRNKKLKLVAVTSFVIVAVGIFSATNDTYFNVDKVLAWLEPNQEVIVEETETRRLSRIAAAQSRAELNVKENAASEFKSMLEKWKDSVELGPER</sequence>
<protein>
    <recommendedName>
        <fullName evidence="5">Cyclic nucleotide-binding domain-containing protein</fullName>
    </recommendedName>
</protein>
<feature type="region of interest" description="Disordered" evidence="1">
    <location>
        <begin position="685"/>
        <end position="706"/>
    </location>
</feature>
<feature type="compositionally biased region" description="Basic and acidic residues" evidence="1">
    <location>
        <begin position="479"/>
        <end position="497"/>
    </location>
</feature>
<dbReference type="PANTHER" id="PTHR23011:SF28">
    <property type="entry name" value="CYCLIC NUCLEOTIDE-BINDING DOMAIN CONTAINING PROTEIN"/>
    <property type="match status" value="1"/>
</dbReference>
<proteinExistence type="predicted"/>
<dbReference type="AlphaFoldDB" id="A0A3B1AB73"/>
<organism evidence="4">
    <name type="scientific">hydrothermal vent metagenome</name>
    <dbReference type="NCBI Taxonomy" id="652676"/>
    <lineage>
        <taxon>unclassified sequences</taxon>
        <taxon>metagenomes</taxon>
        <taxon>ecological metagenomes</taxon>
    </lineage>
</organism>
<evidence type="ECO:0000313" key="4">
    <source>
        <dbReference type="EMBL" id="VAW96877.1"/>
    </source>
</evidence>
<dbReference type="InterPro" id="IPR014710">
    <property type="entry name" value="RmlC-like_jellyroll"/>
</dbReference>